<keyword evidence="2 7" id="KW-0240">DNA-directed RNA polymerase</keyword>
<evidence type="ECO:0000256" key="2">
    <source>
        <dbReference type="ARBA" id="ARBA00022478"/>
    </source>
</evidence>
<dbReference type="InterPro" id="IPR042102">
    <property type="entry name" value="RNA_pol_Rpb1_3_sf"/>
</dbReference>
<geneLocation type="chloroplast" evidence="10"/>
<keyword evidence="8" id="KW-1133">Transmembrane helix</keyword>
<evidence type="ECO:0000259" key="9">
    <source>
        <dbReference type="SMART" id="SM00663"/>
    </source>
</evidence>
<accession>A0A7T1FV28</accession>
<comment type="similarity">
    <text evidence="7">Belongs to the RNA polymerase beta' chain family.</text>
</comment>
<dbReference type="SMART" id="SM00663">
    <property type="entry name" value="RPOLA_N"/>
    <property type="match status" value="1"/>
</dbReference>
<dbReference type="GeneID" id="65316669"/>
<dbReference type="RefSeq" id="YP_010117107.1">
    <property type="nucleotide sequence ID" value="NC_056103.1"/>
</dbReference>
<dbReference type="PANTHER" id="PTHR19376">
    <property type="entry name" value="DNA-DIRECTED RNA POLYMERASE"/>
    <property type="match status" value="1"/>
</dbReference>
<dbReference type="InterPro" id="IPR044893">
    <property type="entry name" value="RNA_pol_Rpb1_clamp_domain"/>
</dbReference>
<keyword evidence="3 7" id="KW-0808">Transferase</keyword>
<protein>
    <recommendedName>
        <fullName evidence="7">DNA-directed RNA polymerase subunit</fullName>
        <ecNumber evidence="7">2.7.7.6</ecNumber>
    </recommendedName>
</protein>
<gene>
    <name evidence="10" type="primary">rpoC1</name>
</gene>
<proteinExistence type="inferred from homology"/>
<dbReference type="EC" id="2.7.7.6" evidence="7"/>
<dbReference type="EMBL" id="MT909785">
    <property type="protein sequence ID" value="QPM99308.1"/>
    <property type="molecule type" value="Genomic_DNA"/>
</dbReference>
<evidence type="ECO:0000256" key="1">
    <source>
        <dbReference type="ARBA" id="ARBA00004026"/>
    </source>
</evidence>
<dbReference type="Pfam" id="PF00623">
    <property type="entry name" value="RNA_pol_Rpb1_2"/>
    <property type="match status" value="2"/>
</dbReference>
<evidence type="ECO:0000256" key="7">
    <source>
        <dbReference type="RuleBase" id="RU004279"/>
    </source>
</evidence>
<keyword evidence="5 7" id="KW-0804">Transcription</keyword>
<dbReference type="InterPro" id="IPR007080">
    <property type="entry name" value="RNA_pol_Rpb1_1"/>
</dbReference>
<dbReference type="PANTHER" id="PTHR19376:SF54">
    <property type="entry name" value="DNA-DIRECTED RNA POLYMERASE SUBUNIT BETA"/>
    <property type="match status" value="1"/>
</dbReference>
<dbReference type="Gene3D" id="4.10.860.120">
    <property type="entry name" value="RNA polymerase II, clamp domain"/>
    <property type="match status" value="1"/>
</dbReference>
<evidence type="ECO:0000256" key="5">
    <source>
        <dbReference type="ARBA" id="ARBA00023163"/>
    </source>
</evidence>
<dbReference type="Gene3D" id="1.10.274.100">
    <property type="entry name" value="RNA polymerase Rpb1, domain 3"/>
    <property type="match status" value="1"/>
</dbReference>
<evidence type="ECO:0000256" key="6">
    <source>
        <dbReference type="ARBA" id="ARBA00048552"/>
    </source>
</evidence>
<evidence type="ECO:0000256" key="8">
    <source>
        <dbReference type="SAM" id="Phobius"/>
    </source>
</evidence>
<name>A0A7T1FV28_9STRA</name>
<organism evidence="10">
    <name type="scientific">Pteridomonas danica</name>
    <dbReference type="NCBI Taxonomy" id="38822"/>
    <lineage>
        <taxon>Eukaryota</taxon>
        <taxon>Sar</taxon>
        <taxon>Stramenopiles</taxon>
        <taxon>Ochrophyta</taxon>
        <taxon>Dictyochophyceae</taxon>
        <taxon>Pedinellales</taxon>
        <taxon>Pteridomonas</taxon>
    </lineage>
</organism>
<dbReference type="GO" id="GO:0003677">
    <property type="term" value="F:DNA binding"/>
    <property type="evidence" value="ECO:0007669"/>
    <property type="project" value="InterPro"/>
</dbReference>
<comment type="function">
    <text evidence="1 7">DNA-dependent RNA polymerase catalyzes the transcription of DNA into RNA using the four ribonucleoside triphosphates as substrates.</text>
</comment>
<keyword evidence="8" id="KW-0812">Transmembrane</keyword>
<keyword evidence="8" id="KW-0472">Membrane</keyword>
<keyword evidence="10" id="KW-0150">Chloroplast</keyword>
<dbReference type="Pfam" id="PF04997">
    <property type="entry name" value="RNA_pol_Rpb1_1"/>
    <property type="match status" value="1"/>
</dbReference>
<feature type="transmembrane region" description="Helical" evidence="8">
    <location>
        <begin position="541"/>
        <end position="560"/>
    </location>
</feature>
<feature type="domain" description="RNA polymerase N-terminal" evidence="9">
    <location>
        <begin position="228"/>
        <end position="507"/>
    </location>
</feature>
<dbReference type="Gene3D" id="2.40.40.20">
    <property type="match status" value="1"/>
</dbReference>
<dbReference type="GO" id="GO:0006351">
    <property type="term" value="P:DNA-templated transcription"/>
    <property type="evidence" value="ECO:0007669"/>
    <property type="project" value="InterPro"/>
</dbReference>
<dbReference type="GO" id="GO:0000428">
    <property type="term" value="C:DNA-directed RNA polymerase complex"/>
    <property type="evidence" value="ECO:0007669"/>
    <property type="project" value="UniProtKB-KW"/>
</dbReference>
<dbReference type="InterPro" id="IPR045867">
    <property type="entry name" value="DNA-dir_RpoC_beta_prime"/>
</dbReference>
<dbReference type="InterPro" id="IPR000722">
    <property type="entry name" value="RNA_pol_asu"/>
</dbReference>
<reference evidence="10" key="1">
    <citation type="journal article" date="2021" name="Front. Plant Sci.">
        <title>Highly Reduced Plastid Genomes of the Non-photosynthetic Dictyochophyceans Pteridomonas spp. (Ochrophyta, SAR) Are Retained for tRNA-Glu-Based Organellar Heme Biosynthesis.</title>
        <authorList>
            <person name="Kayama M."/>
            <person name="Maciszewski K."/>
            <person name="Yabuki A."/>
            <person name="Miyashita H."/>
            <person name="Karnkowska A."/>
            <person name="Kamikawa R."/>
        </authorList>
    </citation>
    <scope>NUCLEOTIDE SEQUENCE</scope>
    <source>
        <strain evidence="10">NY0221</strain>
    </source>
</reference>
<dbReference type="GO" id="GO:0003899">
    <property type="term" value="F:DNA-directed RNA polymerase activity"/>
    <property type="evidence" value="ECO:0007669"/>
    <property type="project" value="UniProtKB-EC"/>
</dbReference>
<evidence type="ECO:0000256" key="3">
    <source>
        <dbReference type="ARBA" id="ARBA00022679"/>
    </source>
</evidence>
<dbReference type="AlphaFoldDB" id="A0A7T1FV28"/>
<sequence length="590" mass="68811">MSQLNLNFDFLKITLASPKSLKFWGTRIRKNNSIVGQITKTEIILPFYNKPYPKGLFCEKIFGPVQNWECLCGKYTSLQYHKIEKICEICDVEICISDRRRFQMGFISLSTDVAHIWYLHGIPSFLSLILNISKKYLNQIIYFSDSIFEPFQFNTSLYLFWSYDLFTGASAIKYLLERINLQTELLRCRLLLHFYKFNSQTPIFDSKKTLIKRIRLLENCIATNLQPQWMILTIIPVLPPFLRPLLIEENGGIIISTLNELYLNVLKQNNRLINLLKYQASSLIINNERRLLQESIDILIDNGKRINNVNNLHKTALTSLSSFLKGKFGHFRENLLGKRVDYSGRAVIIVNPTLELYQCGLPYQLTLELFKPYLFRQFKRFGFLSLINDSTTFFKTENAFLYFLLTKLCKNRLVLLNRAPTLHKLGIQAFEPILVVGNAIMLHPLICSAFNADFDGDQMAVHLPLTCNSQREAKSLLFSPNNILSVTTGEPAIIPSQDMIIGYSYLSSSICYLKYPKNFYFRTLTDIRRAFYQHYITLHTPIWVCSSLLIFNFSNVYSQFKILRFKFKRFVQTTFGRLVLNNLFHNTLYR</sequence>
<evidence type="ECO:0000256" key="4">
    <source>
        <dbReference type="ARBA" id="ARBA00022695"/>
    </source>
</evidence>
<dbReference type="SUPFAM" id="SSF64484">
    <property type="entry name" value="beta and beta-prime subunits of DNA dependent RNA-polymerase"/>
    <property type="match status" value="1"/>
</dbReference>
<evidence type="ECO:0000313" key="10">
    <source>
        <dbReference type="EMBL" id="QPM99308.1"/>
    </source>
</evidence>
<dbReference type="InterPro" id="IPR006592">
    <property type="entry name" value="RNA_pol_N"/>
</dbReference>
<keyword evidence="4 7" id="KW-0548">Nucleotidyltransferase</keyword>
<comment type="catalytic activity">
    <reaction evidence="6 7">
        <text>RNA(n) + a ribonucleoside 5'-triphosphate = RNA(n+1) + diphosphate</text>
        <dbReference type="Rhea" id="RHEA:21248"/>
        <dbReference type="Rhea" id="RHEA-COMP:14527"/>
        <dbReference type="Rhea" id="RHEA-COMP:17342"/>
        <dbReference type="ChEBI" id="CHEBI:33019"/>
        <dbReference type="ChEBI" id="CHEBI:61557"/>
        <dbReference type="ChEBI" id="CHEBI:140395"/>
        <dbReference type="EC" id="2.7.7.6"/>
    </reaction>
</comment>
<keyword evidence="10" id="KW-0934">Plastid</keyword>